<evidence type="ECO:0000313" key="2">
    <source>
        <dbReference type="Proteomes" id="UP001231649"/>
    </source>
</evidence>
<evidence type="ECO:0000313" key="1">
    <source>
        <dbReference type="EMBL" id="KAJ8719600.1"/>
    </source>
</evidence>
<name>A0ACC2QMY6_9NEOP</name>
<protein>
    <submittedName>
        <fullName evidence="1">Uncharacterized protein</fullName>
    </submittedName>
</protein>
<keyword evidence="2" id="KW-1185">Reference proteome</keyword>
<dbReference type="EMBL" id="CM056779">
    <property type="protein sequence ID" value="KAJ8719600.1"/>
    <property type="molecule type" value="Genomic_DNA"/>
</dbReference>
<accession>A0ACC2QMY6</accession>
<reference evidence="1" key="1">
    <citation type="submission" date="2023-03" db="EMBL/GenBank/DDBJ databases">
        <title>Chromosome-level genomes of two armyworms, Mythimna separata and Mythimna loreyi, provide insights into the biosynthesis and reception of sex pheromones.</title>
        <authorList>
            <person name="Zhao H."/>
        </authorList>
    </citation>
    <scope>NUCLEOTIDE SEQUENCE</scope>
    <source>
        <strain evidence="1">BeijingLab</strain>
    </source>
</reference>
<proteinExistence type="predicted"/>
<organism evidence="1 2">
    <name type="scientific">Mythimna loreyi</name>
    <dbReference type="NCBI Taxonomy" id="667449"/>
    <lineage>
        <taxon>Eukaryota</taxon>
        <taxon>Metazoa</taxon>
        <taxon>Ecdysozoa</taxon>
        <taxon>Arthropoda</taxon>
        <taxon>Hexapoda</taxon>
        <taxon>Insecta</taxon>
        <taxon>Pterygota</taxon>
        <taxon>Neoptera</taxon>
        <taxon>Endopterygota</taxon>
        <taxon>Lepidoptera</taxon>
        <taxon>Glossata</taxon>
        <taxon>Ditrysia</taxon>
        <taxon>Noctuoidea</taxon>
        <taxon>Noctuidae</taxon>
        <taxon>Noctuinae</taxon>
        <taxon>Hadenini</taxon>
        <taxon>Mythimna</taxon>
    </lineage>
</organism>
<comment type="caution">
    <text evidence="1">The sequence shown here is derived from an EMBL/GenBank/DDBJ whole genome shotgun (WGS) entry which is preliminary data.</text>
</comment>
<sequence length="260" mass="28369">MGFQLFMTTGIMMFSTLFGGSMMLKPGEKKFQHFFLELCAVLFGLTGSLFALGNMSTSIHALSGFAAGSSAIAAMLIGPLAYITNPHRVRFAGPFDDRVIEDSGYAYSKTVLWAVLVGISYVLLGTVVMSTSIYSYQKGEFHGALFSLAYHFCAAEGILALSFINGWATPMRKTHRQYAHVFLQTCTIICAVFGIISVSIPKMSASRTVHGLSGLLTLVLTAAAWTVGPFLMKWVVGPFVLRGIRPLHIVHKWNYVSSKN</sequence>
<gene>
    <name evidence="1" type="ORF">PYW08_011775</name>
</gene>
<dbReference type="Proteomes" id="UP001231649">
    <property type="component" value="Chromosome 3"/>
</dbReference>